<reference evidence="3" key="1">
    <citation type="submission" date="2018-02" db="EMBL/GenBank/DDBJ databases">
        <authorList>
            <person name="Moore K."/>
            <person name="Momper L."/>
        </authorList>
    </citation>
    <scope>NUCLEOTIDE SEQUENCE [LARGE SCALE GENOMIC DNA]</scope>
    <source>
        <strain evidence="3">ULC18</strain>
    </source>
</reference>
<dbReference type="AlphaFoldDB" id="A0A2T1E6Z8"/>
<gene>
    <name evidence="2" type="ORF">C7B82_13395</name>
</gene>
<protein>
    <recommendedName>
        <fullName evidence="4">PTPA-CTERM sorting domain-containing protein</fullName>
    </recommendedName>
</protein>
<name>A0A2T1E6Z8_9CYAN</name>
<comment type="caution">
    <text evidence="2">The sequence shown here is derived from an EMBL/GenBank/DDBJ whole genome shotgun (WGS) entry which is preliminary data.</text>
</comment>
<dbReference type="Proteomes" id="UP000239576">
    <property type="component" value="Unassembled WGS sequence"/>
</dbReference>
<sequence length="101" mass="10919">MYQLTRKLKKLSVVVSTPNQKVVLMLEGFVTLWAILLLLLPGLFNHGTKGKSVVTPKSPVAVLPSTPPSSENIQKIPTPALLPGLIVFFGSALRKKGQKDS</sequence>
<keyword evidence="3" id="KW-1185">Reference proteome</keyword>
<feature type="transmembrane region" description="Helical" evidence="1">
    <location>
        <begin position="21"/>
        <end position="44"/>
    </location>
</feature>
<evidence type="ECO:0000313" key="3">
    <source>
        <dbReference type="Proteomes" id="UP000239576"/>
    </source>
</evidence>
<dbReference type="NCBIfam" id="NF033465">
    <property type="entry name" value="PTPA-CTERM"/>
    <property type="match status" value="1"/>
</dbReference>
<evidence type="ECO:0000256" key="1">
    <source>
        <dbReference type="SAM" id="Phobius"/>
    </source>
</evidence>
<feature type="transmembrane region" description="Helical" evidence="1">
    <location>
        <begin position="76"/>
        <end position="93"/>
    </location>
</feature>
<evidence type="ECO:0000313" key="2">
    <source>
        <dbReference type="EMBL" id="PSB28465.1"/>
    </source>
</evidence>
<dbReference type="EMBL" id="PVWK01000079">
    <property type="protein sequence ID" value="PSB28465.1"/>
    <property type="molecule type" value="Genomic_DNA"/>
</dbReference>
<accession>A0A2T1E6Z8</accession>
<keyword evidence="1" id="KW-0472">Membrane</keyword>
<proteinExistence type="predicted"/>
<organism evidence="2 3">
    <name type="scientific">Stenomitos frigidus ULC18</name>
    <dbReference type="NCBI Taxonomy" id="2107698"/>
    <lineage>
        <taxon>Bacteria</taxon>
        <taxon>Bacillati</taxon>
        <taxon>Cyanobacteriota</taxon>
        <taxon>Cyanophyceae</taxon>
        <taxon>Leptolyngbyales</taxon>
        <taxon>Leptolyngbyaceae</taxon>
        <taxon>Stenomitos</taxon>
    </lineage>
</organism>
<reference evidence="2 3" key="2">
    <citation type="submission" date="2018-03" db="EMBL/GenBank/DDBJ databases">
        <title>The ancient ancestry and fast evolution of plastids.</title>
        <authorList>
            <person name="Moore K.R."/>
            <person name="Magnabosco C."/>
            <person name="Momper L."/>
            <person name="Gold D.A."/>
            <person name="Bosak T."/>
            <person name="Fournier G.P."/>
        </authorList>
    </citation>
    <scope>NUCLEOTIDE SEQUENCE [LARGE SCALE GENOMIC DNA]</scope>
    <source>
        <strain evidence="2 3">ULC18</strain>
    </source>
</reference>
<keyword evidence="1" id="KW-0812">Transmembrane</keyword>
<keyword evidence="1" id="KW-1133">Transmembrane helix</keyword>
<evidence type="ECO:0008006" key="4">
    <source>
        <dbReference type="Google" id="ProtNLM"/>
    </source>
</evidence>